<proteinExistence type="predicted"/>
<keyword evidence="1" id="KW-0614">Plasmid</keyword>
<evidence type="ECO:0000313" key="1">
    <source>
        <dbReference type="EMBL" id="APA32065.1"/>
    </source>
</evidence>
<dbReference type="AlphaFoldDB" id="A0A1I9WIU6"/>
<sequence>MKSKTADSWAELDREIDEVIAKLNAEQPELDLDKLLAVSEEEGKALLASLEAEPLPELDLDLELNNLDKLLAASEEVNEALLASLEAEPLIELPELDLELLDCAW</sequence>
<reference evidence="1" key="1">
    <citation type="submission" date="2016-08" db="EMBL/GenBank/DDBJ databases">
        <title>Complete plasmid sequences of hospital-associated carbapenemase-producing Enterobacteriaceae.</title>
        <authorList>
            <person name="Nogueira M.C."/>
            <person name="Cerdeira L."/>
            <person name="Tollentino F.M."/>
            <person name="Almeida E.R."/>
            <person name="Madella N.K."/>
            <person name="Andrade D."/>
            <person name="Francisco G."/>
            <person name="Bueno M.F."/>
            <person name="Garcia D.D."/>
            <person name="Lincopan N."/>
        </authorList>
    </citation>
    <scope>NUCLEOTIDE SEQUENCE</scope>
    <source>
        <strain evidence="1">EC4365</strain>
        <plasmid evidence="1">pEC4365</plasmid>
    </source>
</reference>
<protein>
    <submittedName>
        <fullName evidence="1">Uncharacterized protein</fullName>
    </submittedName>
</protein>
<dbReference type="EMBL" id="KX783439">
    <property type="protein sequence ID" value="APA32065.1"/>
    <property type="molecule type" value="Genomic_DNA"/>
</dbReference>
<accession>A0A1I9WIU6</accession>
<geneLocation type="plasmid" evidence="1">
    <name>pEC4365</name>
</geneLocation>
<organism evidence="1">
    <name type="scientific">Enterobacter cloacae</name>
    <dbReference type="NCBI Taxonomy" id="550"/>
    <lineage>
        <taxon>Bacteria</taxon>
        <taxon>Pseudomonadati</taxon>
        <taxon>Pseudomonadota</taxon>
        <taxon>Gammaproteobacteria</taxon>
        <taxon>Enterobacterales</taxon>
        <taxon>Enterobacteriaceae</taxon>
        <taxon>Enterobacter</taxon>
        <taxon>Enterobacter cloacae complex</taxon>
    </lineage>
</organism>
<gene>
    <name evidence="1" type="ORF">pEC4365TF2_01</name>
</gene>
<dbReference type="RefSeq" id="WP_050849816.1">
    <property type="nucleotide sequence ID" value="NC_032098.1"/>
</dbReference>
<name>A0A1I9WIU6_ENTCL</name>